<accession>R7QN43</accession>
<reference evidence="2" key="1">
    <citation type="journal article" date="2013" name="Proc. Natl. Acad. Sci. U.S.A.">
        <title>Genome structure and metabolic features in the red seaweed Chondrus crispus shed light on evolution of the Archaeplastida.</title>
        <authorList>
            <person name="Collen J."/>
            <person name="Porcel B."/>
            <person name="Carre W."/>
            <person name="Ball S.G."/>
            <person name="Chaparro C."/>
            <person name="Tonon T."/>
            <person name="Barbeyron T."/>
            <person name="Michel G."/>
            <person name="Noel B."/>
            <person name="Valentin K."/>
            <person name="Elias M."/>
            <person name="Artiguenave F."/>
            <person name="Arun A."/>
            <person name="Aury J.M."/>
            <person name="Barbosa-Neto J.F."/>
            <person name="Bothwell J.H."/>
            <person name="Bouget F.Y."/>
            <person name="Brillet L."/>
            <person name="Cabello-Hurtado F."/>
            <person name="Capella-Gutierrez S."/>
            <person name="Charrier B."/>
            <person name="Cladiere L."/>
            <person name="Cock J.M."/>
            <person name="Coelho S.M."/>
            <person name="Colleoni C."/>
            <person name="Czjzek M."/>
            <person name="Da Silva C."/>
            <person name="Delage L."/>
            <person name="Denoeud F."/>
            <person name="Deschamps P."/>
            <person name="Dittami S.M."/>
            <person name="Gabaldon T."/>
            <person name="Gachon C.M."/>
            <person name="Groisillier A."/>
            <person name="Herve C."/>
            <person name="Jabbari K."/>
            <person name="Katinka M."/>
            <person name="Kloareg B."/>
            <person name="Kowalczyk N."/>
            <person name="Labadie K."/>
            <person name="Leblanc C."/>
            <person name="Lopez P.J."/>
            <person name="McLachlan D.H."/>
            <person name="Meslet-Cladiere L."/>
            <person name="Moustafa A."/>
            <person name="Nehr Z."/>
            <person name="Nyvall Collen P."/>
            <person name="Panaud O."/>
            <person name="Partensky F."/>
            <person name="Poulain J."/>
            <person name="Rensing S.A."/>
            <person name="Rousvoal S."/>
            <person name="Samson G."/>
            <person name="Symeonidi A."/>
            <person name="Weissenbach J."/>
            <person name="Zambounis A."/>
            <person name="Wincker P."/>
            <person name="Boyen C."/>
        </authorList>
    </citation>
    <scope>NUCLEOTIDE SEQUENCE [LARGE SCALE GENOMIC DNA]</scope>
    <source>
        <strain evidence="2">cv. Stackhouse</strain>
    </source>
</reference>
<evidence type="ECO:0000313" key="1">
    <source>
        <dbReference type="EMBL" id="CDF38810.1"/>
    </source>
</evidence>
<dbReference type="KEGG" id="ccp:CHC_T00001230001"/>
<dbReference type="EMBL" id="HG001969">
    <property type="protein sequence ID" value="CDF38810.1"/>
    <property type="molecule type" value="Genomic_DNA"/>
</dbReference>
<proteinExistence type="predicted"/>
<dbReference type="Gramene" id="CDF38810">
    <property type="protein sequence ID" value="CDF38810"/>
    <property type="gene ID" value="CHC_T00001230001"/>
</dbReference>
<name>R7QN43_CHOCR</name>
<organism evidence="1 2">
    <name type="scientific">Chondrus crispus</name>
    <name type="common">Carrageen Irish moss</name>
    <name type="synonym">Polymorpha crispa</name>
    <dbReference type="NCBI Taxonomy" id="2769"/>
    <lineage>
        <taxon>Eukaryota</taxon>
        <taxon>Rhodophyta</taxon>
        <taxon>Florideophyceae</taxon>
        <taxon>Rhodymeniophycidae</taxon>
        <taxon>Gigartinales</taxon>
        <taxon>Gigartinaceae</taxon>
        <taxon>Chondrus</taxon>
    </lineage>
</organism>
<gene>
    <name evidence="1" type="ORF">CHC_T00001230001</name>
</gene>
<sequence length="109" mass="11449">MTSCSSLTIAIDAVVPLSIPHCAELSAAVTSSNASRTTVSKSALWSSMSFRSIAKFILSEARALACSPCGPCPSNTPIRKTPGSRLGFLLLRIVWKAVTSGRMVLHALS</sequence>
<protein>
    <submittedName>
        <fullName evidence="1">Uncharacterized protein</fullName>
    </submittedName>
</protein>
<dbReference type="RefSeq" id="XP_005718715.1">
    <property type="nucleotide sequence ID" value="XM_005718658.1"/>
</dbReference>
<dbReference type="GeneID" id="17326434"/>
<evidence type="ECO:0000313" key="2">
    <source>
        <dbReference type="Proteomes" id="UP000012073"/>
    </source>
</evidence>
<keyword evidence="2" id="KW-1185">Reference proteome</keyword>
<dbReference type="AlphaFoldDB" id="R7QN43"/>
<dbReference type="Proteomes" id="UP000012073">
    <property type="component" value="Unassembled WGS sequence"/>
</dbReference>